<keyword evidence="4" id="KW-1185">Reference proteome</keyword>
<dbReference type="SUPFAM" id="SSF56219">
    <property type="entry name" value="DNase I-like"/>
    <property type="match status" value="1"/>
</dbReference>
<feature type="region of interest" description="Disordered" evidence="1">
    <location>
        <begin position="272"/>
        <end position="293"/>
    </location>
</feature>
<dbReference type="EMBL" id="JAOSLA010000004">
    <property type="protein sequence ID" value="MCU7237352.1"/>
    <property type="molecule type" value="Genomic_DNA"/>
</dbReference>
<sequence>MVAAICRQVSAQEIGIAAFNLAWAGTLADFENHVKVCSSPQVKWCNARSPNKKEAEECQAKFDSAAGGADKARFVPPCNAYDLNAQSPSYDSKLYKQKIDGLKTTIDRLISDQKVDVIAFQEVRSDEVLRTMLGQHASEFETCTAPHSSFQTVGFAWRKAIGSSMAHCVPEKSLSVREREGVYTRPGLALFLKINGKNLSVLNVHLKSNCANLVDTKRFKGHLLTDDDSNCKVLNRQVAPLEEWMENISKISPQFVVLGDFNRRVDEELSAGIPPEKVRQDGSSPAGPNKVGASGEVKSQYLWQEISDGSPNLVQVPLAKEQNGACGGFVGLDHILLSPELSDLQPKGLTSVKSPVSSVSGQKIETSDHCPRVAIIEI</sequence>
<dbReference type="InterPro" id="IPR005135">
    <property type="entry name" value="Endo/exonuclease/phosphatase"/>
</dbReference>
<name>A0ABT2V788_9PSED</name>
<feature type="domain" description="Endonuclease/exonuclease/phosphatase" evidence="2">
    <location>
        <begin position="104"/>
        <end position="369"/>
    </location>
</feature>
<dbReference type="Gene3D" id="3.60.10.10">
    <property type="entry name" value="Endonuclease/exonuclease/phosphatase"/>
    <property type="match status" value="1"/>
</dbReference>
<dbReference type="RefSeq" id="WP_262950575.1">
    <property type="nucleotide sequence ID" value="NZ_JAOSLA010000004.1"/>
</dbReference>
<evidence type="ECO:0000313" key="3">
    <source>
        <dbReference type="EMBL" id="MCU7237352.1"/>
    </source>
</evidence>
<evidence type="ECO:0000259" key="2">
    <source>
        <dbReference type="Pfam" id="PF03372"/>
    </source>
</evidence>
<comment type="caution">
    <text evidence="3">The sequence shown here is derived from an EMBL/GenBank/DDBJ whole genome shotgun (WGS) entry which is preliminary data.</text>
</comment>
<keyword evidence="3" id="KW-0255">Endonuclease</keyword>
<accession>A0ABT2V788</accession>
<dbReference type="InterPro" id="IPR036691">
    <property type="entry name" value="Endo/exonu/phosph_ase_sf"/>
</dbReference>
<gene>
    <name evidence="3" type="ORF">OC929_04760</name>
</gene>
<reference evidence="3" key="2">
    <citation type="submission" date="2022-09" db="EMBL/GenBank/DDBJ databases">
        <authorList>
            <person name="Cesa-Luna C."/>
            <person name="Girard L."/>
            <person name="Lood C."/>
            <person name="Hofte M."/>
            <person name="De Mot R."/>
        </authorList>
    </citation>
    <scope>NUCLEOTIDE SEQUENCE</scope>
    <source>
        <strain evidence="3">COR51</strain>
    </source>
</reference>
<reference evidence="3" key="1">
    <citation type="journal article" date="2022" name="Microbiol. Spectr.">
        <title>An Nuclear Magnetic Resonance Fingerprint Matching Approach for the Identification and Structural Re-Evaluation of Pseudomonas Lipopeptides.</title>
        <authorList>
            <person name="De Roo V."/>
            <person name="Verleysen Y."/>
            <person name="Kovacs B."/>
            <person name="De Vleeschouwer M."/>
            <person name="Muangkaew P."/>
            <person name="Girard L."/>
            <person name="Hofte M."/>
            <person name="De Mot R."/>
            <person name="Madder A."/>
            <person name="Geudens N."/>
            <person name="Martins J.C."/>
        </authorList>
    </citation>
    <scope>NUCLEOTIDE SEQUENCE</scope>
    <source>
        <strain evidence="3">COR51</strain>
    </source>
</reference>
<dbReference type="Proteomes" id="UP001139994">
    <property type="component" value="Unassembled WGS sequence"/>
</dbReference>
<dbReference type="GO" id="GO:0004519">
    <property type="term" value="F:endonuclease activity"/>
    <property type="evidence" value="ECO:0007669"/>
    <property type="project" value="UniProtKB-KW"/>
</dbReference>
<organism evidence="3 4">
    <name type="scientific">Pseudomonas peradeniyensis</name>
    <dbReference type="NCBI Taxonomy" id="2745488"/>
    <lineage>
        <taxon>Bacteria</taxon>
        <taxon>Pseudomonadati</taxon>
        <taxon>Pseudomonadota</taxon>
        <taxon>Gammaproteobacteria</taxon>
        <taxon>Pseudomonadales</taxon>
        <taxon>Pseudomonadaceae</taxon>
        <taxon>Pseudomonas</taxon>
    </lineage>
</organism>
<evidence type="ECO:0000313" key="4">
    <source>
        <dbReference type="Proteomes" id="UP001139994"/>
    </source>
</evidence>
<reference evidence="3" key="3">
    <citation type="journal article" date="2023" name="mSystems">
        <title>Charting the Lipopeptidome of Nonpathogenic Pseudomonas.</title>
        <authorList>
            <person name="Cesa-Luna C."/>
            <person name="Geudens N."/>
            <person name="Girard L."/>
            <person name="De Roo V."/>
            <person name="Maklad H.R."/>
            <person name="Martins J.C."/>
            <person name="Hofte M."/>
            <person name="De Mot R."/>
        </authorList>
    </citation>
    <scope>NUCLEOTIDE SEQUENCE</scope>
    <source>
        <strain evidence="3">COR51</strain>
    </source>
</reference>
<evidence type="ECO:0000256" key="1">
    <source>
        <dbReference type="SAM" id="MobiDB-lite"/>
    </source>
</evidence>
<protein>
    <submittedName>
        <fullName evidence="3">Endonuclease/exonuclease/phosphatase family protein</fullName>
    </submittedName>
</protein>
<keyword evidence="3" id="KW-0540">Nuclease</keyword>
<dbReference type="Pfam" id="PF03372">
    <property type="entry name" value="Exo_endo_phos"/>
    <property type="match status" value="1"/>
</dbReference>
<keyword evidence="3" id="KW-0378">Hydrolase</keyword>
<proteinExistence type="predicted"/>